<gene>
    <name evidence="1" type="ORF">METZ01_LOCUS118357</name>
</gene>
<reference evidence="1" key="1">
    <citation type="submission" date="2018-05" db="EMBL/GenBank/DDBJ databases">
        <authorList>
            <person name="Lanie J.A."/>
            <person name="Ng W.-L."/>
            <person name="Kazmierczak K.M."/>
            <person name="Andrzejewski T.M."/>
            <person name="Davidsen T.M."/>
            <person name="Wayne K.J."/>
            <person name="Tettelin H."/>
            <person name="Glass J.I."/>
            <person name="Rusch D."/>
            <person name="Podicherti R."/>
            <person name="Tsui H.-C.T."/>
            <person name="Winkler M.E."/>
        </authorList>
    </citation>
    <scope>NUCLEOTIDE SEQUENCE</scope>
</reference>
<protein>
    <submittedName>
        <fullName evidence="1">Uncharacterized protein</fullName>
    </submittedName>
</protein>
<evidence type="ECO:0000313" key="1">
    <source>
        <dbReference type="EMBL" id="SVA65503.1"/>
    </source>
</evidence>
<sequence length="119" mass="13541">PAEAEDYKFEHDGITITINTDAKPRMAPITHQYQIGGMSTTNNTQGAGLGQYTYDTNGQIKEFGKAKAADDWPNESVIEEMIKKYPGLKIQYDKFMTVYNLVKDDYTYEEHYEKVDGSI</sequence>
<organism evidence="1">
    <name type="scientific">marine metagenome</name>
    <dbReference type="NCBI Taxonomy" id="408172"/>
    <lineage>
        <taxon>unclassified sequences</taxon>
        <taxon>metagenomes</taxon>
        <taxon>ecological metagenomes</taxon>
    </lineage>
</organism>
<accession>A0A381XMM3</accession>
<proteinExistence type="predicted"/>
<feature type="non-terminal residue" evidence="1">
    <location>
        <position position="1"/>
    </location>
</feature>
<dbReference type="AlphaFoldDB" id="A0A381XMM3"/>
<dbReference type="EMBL" id="UINC01015577">
    <property type="protein sequence ID" value="SVA65503.1"/>
    <property type="molecule type" value="Genomic_DNA"/>
</dbReference>
<name>A0A381XMM3_9ZZZZ</name>